<dbReference type="GO" id="GO:0016020">
    <property type="term" value="C:membrane"/>
    <property type="evidence" value="ECO:0007669"/>
    <property type="project" value="TreeGrafter"/>
</dbReference>
<comment type="caution">
    <text evidence="4">The sequence shown here is derived from an EMBL/GenBank/DDBJ whole genome shotgun (WGS) entry which is preliminary data.</text>
</comment>
<dbReference type="EMBL" id="LSNE01000006">
    <property type="protein sequence ID" value="KXI28667.1"/>
    <property type="molecule type" value="Genomic_DNA"/>
</dbReference>
<dbReference type="Pfam" id="PF00561">
    <property type="entry name" value="Abhydrolase_1"/>
    <property type="match status" value="1"/>
</dbReference>
<evidence type="ECO:0000313" key="4">
    <source>
        <dbReference type="EMBL" id="KXI28667.1"/>
    </source>
</evidence>
<evidence type="ECO:0000256" key="1">
    <source>
        <dbReference type="ARBA" id="ARBA00008645"/>
    </source>
</evidence>
<proteinExistence type="inferred from homology"/>
<dbReference type="RefSeq" id="WP_068377808.1">
    <property type="nucleotide sequence ID" value="NZ_LSNE01000006.1"/>
</dbReference>
<dbReference type="PRINTS" id="PR00111">
    <property type="entry name" value="ABHYDROLASE"/>
</dbReference>
<dbReference type="PANTHER" id="PTHR43798">
    <property type="entry name" value="MONOACYLGLYCEROL LIPASE"/>
    <property type="match status" value="1"/>
</dbReference>
<feature type="domain" description="AB hydrolase-1" evidence="3">
    <location>
        <begin position="24"/>
        <end position="164"/>
    </location>
</feature>
<dbReference type="STRING" id="1799789.AX660_16460"/>
<dbReference type="Gene3D" id="3.40.50.1820">
    <property type="entry name" value="alpha/beta hydrolase"/>
    <property type="match status" value="1"/>
</dbReference>
<evidence type="ECO:0000259" key="3">
    <source>
        <dbReference type="Pfam" id="PF00561"/>
    </source>
</evidence>
<dbReference type="InterPro" id="IPR029058">
    <property type="entry name" value="AB_hydrolase_fold"/>
</dbReference>
<dbReference type="Proteomes" id="UP000070299">
    <property type="component" value="Unassembled WGS sequence"/>
</dbReference>
<gene>
    <name evidence="4" type="ORF">AX660_16460</name>
</gene>
<protein>
    <submittedName>
        <fullName evidence="4">Alpha/beta hydrolase</fullName>
    </submittedName>
</protein>
<dbReference type="SUPFAM" id="SSF53474">
    <property type="entry name" value="alpha/beta-Hydrolases"/>
    <property type="match status" value="1"/>
</dbReference>
<dbReference type="InterPro" id="IPR050266">
    <property type="entry name" value="AB_hydrolase_sf"/>
</dbReference>
<dbReference type="PANTHER" id="PTHR43798:SF14">
    <property type="entry name" value="SERINE HYDROLASE-LIKE PROTEIN DDB_G0286239"/>
    <property type="match status" value="1"/>
</dbReference>
<keyword evidence="2 4" id="KW-0378">Hydrolase</keyword>
<reference evidence="5" key="1">
    <citation type="submission" date="2016-02" db="EMBL/GenBank/DDBJ databases">
        <authorList>
            <person name="Schultz-Johansen M."/>
            <person name="Glaring M.A."/>
            <person name="Bech P.K."/>
            <person name="Stougaard P."/>
        </authorList>
    </citation>
    <scope>NUCLEOTIDE SEQUENCE [LARGE SCALE GENOMIC DNA]</scope>
    <source>
        <strain evidence="5">S66</strain>
    </source>
</reference>
<organism evidence="4 5">
    <name type="scientific">Paraglaciecola hydrolytica</name>
    <dbReference type="NCBI Taxonomy" id="1799789"/>
    <lineage>
        <taxon>Bacteria</taxon>
        <taxon>Pseudomonadati</taxon>
        <taxon>Pseudomonadota</taxon>
        <taxon>Gammaproteobacteria</taxon>
        <taxon>Alteromonadales</taxon>
        <taxon>Alteromonadaceae</taxon>
        <taxon>Paraglaciecola</taxon>
    </lineage>
</organism>
<dbReference type="AlphaFoldDB" id="A0A136A0E1"/>
<sequence>MQELRFELAHLTLSGLGLGDPNKPMILALHGWLDNAASFIPLSEHLSDFYIVALDITGHGNSAHRALGNHYHLLDFVQDIHELVESQGWPPFILLGHSMGGIIASLYASCFNDKVSKLISIESFGPITKDARSSPQQLRESIESRIKANQSQARHPSSLEQTIAARARAGDMSLLAAGLLVERNVGQKDGQYFFKTDRKLRTFSSVRITEEQAEAFMRNITCPMLVVHGDRGFEFMRAAFKHRQNWVTQLTAAECSGHHHVHMDNPEAVAQPIREFLTTD</sequence>
<comment type="similarity">
    <text evidence="1">Belongs to the AB hydrolase superfamily.</text>
</comment>
<name>A0A136A0E1_9ALTE</name>
<dbReference type="InterPro" id="IPR000073">
    <property type="entry name" value="AB_hydrolase_1"/>
</dbReference>
<evidence type="ECO:0000313" key="5">
    <source>
        <dbReference type="Proteomes" id="UP000070299"/>
    </source>
</evidence>
<keyword evidence="5" id="KW-1185">Reference proteome</keyword>
<evidence type="ECO:0000256" key="2">
    <source>
        <dbReference type="ARBA" id="ARBA00022801"/>
    </source>
</evidence>
<dbReference type="OrthoDB" id="149912at2"/>
<dbReference type="GO" id="GO:0016787">
    <property type="term" value="F:hydrolase activity"/>
    <property type="evidence" value="ECO:0007669"/>
    <property type="project" value="UniProtKB-KW"/>
</dbReference>
<accession>A0A136A0E1</accession>